<feature type="non-terminal residue" evidence="1">
    <location>
        <position position="1"/>
    </location>
</feature>
<dbReference type="Gene3D" id="3.40.50.300">
    <property type="entry name" value="P-loop containing nucleotide triphosphate hydrolases"/>
    <property type="match status" value="1"/>
</dbReference>
<name>A0A2W7QDT9_9RHOB</name>
<organism evidence="1 2">
    <name type="scientific">Cereibacter changlensis</name>
    <dbReference type="NCBI Taxonomy" id="402884"/>
    <lineage>
        <taxon>Bacteria</taxon>
        <taxon>Pseudomonadati</taxon>
        <taxon>Pseudomonadota</taxon>
        <taxon>Alphaproteobacteria</taxon>
        <taxon>Rhodobacterales</taxon>
        <taxon>Paracoccaceae</taxon>
        <taxon>Cereibacter</taxon>
    </lineage>
</organism>
<dbReference type="InterPro" id="IPR027417">
    <property type="entry name" value="P-loop_NTPase"/>
</dbReference>
<keyword evidence="1" id="KW-0067">ATP-binding</keyword>
<accession>A0A2W7QDT9</accession>
<reference evidence="1 2" key="1">
    <citation type="submission" date="2018-06" db="EMBL/GenBank/DDBJ databases">
        <title>Genomic Encyclopedia of Archaeal and Bacterial Type Strains, Phase II (KMG-II): from individual species to whole genera.</title>
        <authorList>
            <person name="Goeker M."/>
        </authorList>
    </citation>
    <scope>NUCLEOTIDE SEQUENCE [LARGE SCALE GENOMIC DNA]</scope>
    <source>
        <strain evidence="1 2">DSM 18774</strain>
    </source>
</reference>
<evidence type="ECO:0000313" key="1">
    <source>
        <dbReference type="EMBL" id="PZX46343.1"/>
    </source>
</evidence>
<dbReference type="GO" id="GO:0005524">
    <property type="term" value="F:ATP binding"/>
    <property type="evidence" value="ECO:0007669"/>
    <property type="project" value="UniProtKB-KW"/>
</dbReference>
<dbReference type="AlphaFoldDB" id="A0A2W7QDT9"/>
<comment type="caution">
    <text evidence="1">The sequence shown here is derived from an EMBL/GenBank/DDBJ whole genome shotgun (WGS) entry which is preliminary data.</text>
</comment>
<protein>
    <submittedName>
        <fullName evidence="1">Conjugal transfer ATP-binding protein TraC</fullName>
    </submittedName>
</protein>
<evidence type="ECO:0000313" key="2">
    <source>
        <dbReference type="Proteomes" id="UP000249538"/>
    </source>
</evidence>
<proteinExistence type="predicted"/>
<sequence>SHATAKFIEGVVRRARKYTGALITGTQSIDDYYNNVAATVCLQNSDWTVLLAQKAETIDRLVADNRLSVSPHIAGQLKSLQSVRGLFSEMGVKGPNGWFFGRLLLDPFSLAVYSSKGSTVEKINRLREQGYSTVEAIRMLVEEGQVE</sequence>
<dbReference type="Proteomes" id="UP000249538">
    <property type="component" value="Unassembled WGS sequence"/>
</dbReference>
<gene>
    <name evidence="1" type="ORF">LX76_04685</name>
</gene>
<dbReference type="EMBL" id="QKZS01000056">
    <property type="protein sequence ID" value="PZX46343.1"/>
    <property type="molecule type" value="Genomic_DNA"/>
</dbReference>
<keyword evidence="1" id="KW-0547">Nucleotide-binding</keyword>